<comment type="similarity">
    <text evidence="7">Belongs to the binding-protein-dependent transport system permease family.</text>
</comment>
<accession>A0A1M5XTT6</accession>
<dbReference type="STRING" id="1121316.SAMN02745207_03898"/>
<keyword evidence="3" id="KW-1003">Cell membrane</keyword>
<gene>
    <name evidence="9" type="ORF">SAMN02745207_03898</name>
</gene>
<dbReference type="EMBL" id="FQXM01000035">
    <property type="protein sequence ID" value="SHI02663.1"/>
    <property type="molecule type" value="Genomic_DNA"/>
</dbReference>
<evidence type="ECO:0000313" key="9">
    <source>
        <dbReference type="EMBL" id="SHI02663.1"/>
    </source>
</evidence>
<dbReference type="InterPro" id="IPR035906">
    <property type="entry name" value="MetI-like_sf"/>
</dbReference>
<sequence>MQEFCKKIKSDFKNNKSLYLMILPVIVFFVVFMYVPMYGAIIAFKDYSPIKGIGGSHWVGMKHFARFFSSVYFWRVLKNTFLLSLYSLIWGFPAPIILALLLNEVKGKLFKKTVQTITYLPHFVSLVVIAGLIKNFSGSDGLINDIISSLGGQRMPLLDQINYFRTIFISSDIWQQIGWNSIIYLAALSGVDEQLYEAARIDGANRWKQTINVTLPAISSTIVILLILRLGNLLTIGFEKIILLYNPGIYEVADVISTYVYRTGLLELNWSYSTAIGLFNSLLNFILLIMANRISKRFSETSLW</sequence>
<keyword evidence="10" id="KW-1185">Reference proteome</keyword>
<dbReference type="RefSeq" id="WP_084133692.1">
    <property type="nucleotide sequence ID" value="NZ_FQXM01000035.1"/>
</dbReference>
<dbReference type="CDD" id="cd06261">
    <property type="entry name" value="TM_PBP2"/>
    <property type="match status" value="1"/>
</dbReference>
<feature type="transmembrane region" description="Helical" evidence="7">
    <location>
        <begin position="210"/>
        <end position="230"/>
    </location>
</feature>
<comment type="subcellular location">
    <subcellularLocation>
        <location evidence="1 7">Cell membrane</location>
        <topology evidence="1 7">Multi-pass membrane protein</topology>
    </subcellularLocation>
</comment>
<dbReference type="Proteomes" id="UP000184447">
    <property type="component" value="Unassembled WGS sequence"/>
</dbReference>
<keyword evidence="2 7" id="KW-0813">Transport</keyword>
<evidence type="ECO:0000256" key="6">
    <source>
        <dbReference type="ARBA" id="ARBA00023136"/>
    </source>
</evidence>
<protein>
    <submittedName>
        <fullName evidence="9">Putative aldouronate transport system permease protein</fullName>
    </submittedName>
</protein>
<keyword evidence="5 7" id="KW-1133">Transmembrane helix</keyword>
<evidence type="ECO:0000313" key="10">
    <source>
        <dbReference type="Proteomes" id="UP000184447"/>
    </source>
</evidence>
<evidence type="ECO:0000256" key="3">
    <source>
        <dbReference type="ARBA" id="ARBA00022475"/>
    </source>
</evidence>
<dbReference type="GO" id="GO:0055085">
    <property type="term" value="P:transmembrane transport"/>
    <property type="evidence" value="ECO:0007669"/>
    <property type="project" value="InterPro"/>
</dbReference>
<keyword evidence="4 7" id="KW-0812">Transmembrane</keyword>
<dbReference type="SUPFAM" id="SSF161098">
    <property type="entry name" value="MetI-like"/>
    <property type="match status" value="1"/>
</dbReference>
<dbReference type="PANTHER" id="PTHR43227">
    <property type="entry name" value="BLL4140 PROTEIN"/>
    <property type="match status" value="1"/>
</dbReference>
<dbReference type="PANTHER" id="PTHR43227:SF11">
    <property type="entry name" value="BLL4140 PROTEIN"/>
    <property type="match status" value="1"/>
</dbReference>
<dbReference type="Pfam" id="PF00528">
    <property type="entry name" value="BPD_transp_1"/>
    <property type="match status" value="1"/>
</dbReference>
<dbReference type="GO" id="GO:0005886">
    <property type="term" value="C:plasma membrane"/>
    <property type="evidence" value="ECO:0007669"/>
    <property type="project" value="UniProtKB-SubCell"/>
</dbReference>
<dbReference type="PROSITE" id="PS50928">
    <property type="entry name" value="ABC_TM1"/>
    <property type="match status" value="1"/>
</dbReference>
<feature type="transmembrane region" description="Helical" evidence="7">
    <location>
        <begin position="20"/>
        <end position="44"/>
    </location>
</feature>
<evidence type="ECO:0000256" key="1">
    <source>
        <dbReference type="ARBA" id="ARBA00004651"/>
    </source>
</evidence>
<evidence type="ECO:0000256" key="2">
    <source>
        <dbReference type="ARBA" id="ARBA00022448"/>
    </source>
</evidence>
<evidence type="ECO:0000256" key="4">
    <source>
        <dbReference type="ARBA" id="ARBA00022692"/>
    </source>
</evidence>
<evidence type="ECO:0000256" key="5">
    <source>
        <dbReference type="ARBA" id="ARBA00022989"/>
    </source>
</evidence>
<keyword evidence="6 7" id="KW-0472">Membrane</keyword>
<reference evidence="9 10" key="1">
    <citation type="submission" date="2016-11" db="EMBL/GenBank/DDBJ databases">
        <authorList>
            <person name="Jaros S."/>
            <person name="Januszkiewicz K."/>
            <person name="Wedrychowicz H."/>
        </authorList>
    </citation>
    <scope>NUCLEOTIDE SEQUENCE [LARGE SCALE GENOMIC DNA]</scope>
    <source>
        <strain evidence="9 10">DSM 8605</strain>
    </source>
</reference>
<feature type="transmembrane region" description="Helical" evidence="7">
    <location>
        <begin position="81"/>
        <end position="102"/>
    </location>
</feature>
<dbReference type="Gene3D" id="1.10.3720.10">
    <property type="entry name" value="MetI-like"/>
    <property type="match status" value="1"/>
</dbReference>
<dbReference type="OrthoDB" id="384651at2"/>
<evidence type="ECO:0000259" key="8">
    <source>
        <dbReference type="PROSITE" id="PS50928"/>
    </source>
</evidence>
<feature type="domain" description="ABC transmembrane type-1" evidence="8">
    <location>
        <begin position="77"/>
        <end position="291"/>
    </location>
</feature>
<dbReference type="InterPro" id="IPR050809">
    <property type="entry name" value="UgpAE/MalFG_permease"/>
</dbReference>
<proteinExistence type="inferred from homology"/>
<dbReference type="InterPro" id="IPR000515">
    <property type="entry name" value="MetI-like"/>
</dbReference>
<dbReference type="AlphaFoldDB" id="A0A1M5XTT6"/>
<feature type="transmembrane region" description="Helical" evidence="7">
    <location>
        <begin position="270"/>
        <end position="291"/>
    </location>
</feature>
<name>A0A1M5XTT6_9CLOT</name>
<organism evidence="9 10">
    <name type="scientific">Clostridium grantii DSM 8605</name>
    <dbReference type="NCBI Taxonomy" id="1121316"/>
    <lineage>
        <taxon>Bacteria</taxon>
        <taxon>Bacillati</taxon>
        <taxon>Bacillota</taxon>
        <taxon>Clostridia</taxon>
        <taxon>Eubacteriales</taxon>
        <taxon>Clostridiaceae</taxon>
        <taxon>Clostridium</taxon>
    </lineage>
</organism>
<evidence type="ECO:0000256" key="7">
    <source>
        <dbReference type="RuleBase" id="RU363032"/>
    </source>
</evidence>